<protein>
    <submittedName>
        <fullName evidence="3">Hypotheticalsprotein</fullName>
    </submittedName>
</protein>
<evidence type="ECO:0000313" key="4">
    <source>
        <dbReference type="Proteomes" id="UP000230605"/>
    </source>
</evidence>
<evidence type="ECO:0000256" key="1">
    <source>
        <dbReference type="SAM" id="MobiDB-lite"/>
    </source>
</evidence>
<sequence>MVHSRSKADRIFVSTMPSASSFLTTIFLLLLLNILPTTASTSSDLKKKDTTPSPWNRLNNPQIRHTSPPTASQKSFTITTPPGTDIWRPAPGAAADNFTAPYVYRICKSSDFIRAAVTVSADWQTRYDQGGLAIVFPNSGKKGAAAVKGAKWLKTGLEVENGKPQLGTVGAYAFSDWSLSPVVPAAKGLGKYEARFEIERNGTDLWVYNVVKNDRYPLRQATWAFLEERGKKNAEIFVGVYAAKPIFTDGKPDMNLTVEFKNLRIEC</sequence>
<feature type="chain" id="PRO_5013821478" evidence="2">
    <location>
        <begin position="40"/>
        <end position="267"/>
    </location>
</feature>
<dbReference type="InterPro" id="IPR009784">
    <property type="entry name" value="DUF1349"/>
</dbReference>
<name>A0A2G5H7B2_CERBT</name>
<keyword evidence="2" id="KW-0732">Signal</keyword>
<feature type="signal peptide" evidence="2">
    <location>
        <begin position="1"/>
        <end position="39"/>
    </location>
</feature>
<dbReference type="EMBL" id="LKMD01000108">
    <property type="protein sequence ID" value="PIA88429.1"/>
    <property type="molecule type" value="Genomic_DNA"/>
</dbReference>
<dbReference type="PANTHER" id="PTHR35332:SF2">
    <property type="entry name" value="REGULATION OF ENOLASE PROTEIN 1"/>
    <property type="match status" value="1"/>
</dbReference>
<reference evidence="3 4" key="1">
    <citation type="submission" date="2015-10" db="EMBL/GenBank/DDBJ databases">
        <title>The cercosporin biosynthetic gene cluster was horizontally transferred to several fungal lineages and shown to be expanded in Cercospora beticola based on microsynteny with recipient genomes.</title>
        <authorList>
            <person name="De Jonge R."/>
            <person name="Ebert M.K."/>
            <person name="Suttle J.C."/>
            <person name="Jurick Ii W.M."/>
            <person name="Secor G.A."/>
            <person name="Thomma B.P."/>
            <person name="Van De Peer Y."/>
            <person name="Bolton M.D."/>
        </authorList>
    </citation>
    <scope>NUCLEOTIDE SEQUENCE [LARGE SCALE GENOMIC DNA]</scope>
    <source>
        <strain evidence="3 4">09-40</strain>
    </source>
</reference>
<dbReference type="Proteomes" id="UP000230605">
    <property type="component" value="Chromosome 5"/>
</dbReference>
<evidence type="ECO:0000256" key="2">
    <source>
        <dbReference type="SAM" id="SignalP"/>
    </source>
</evidence>
<dbReference type="AlphaFoldDB" id="A0A2G5H7B2"/>
<dbReference type="Gene3D" id="2.60.120.200">
    <property type="match status" value="1"/>
</dbReference>
<dbReference type="PANTHER" id="PTHR35332">
    <property type="entry name" value="REGULATION OF ENOLASE PROTEIN 1"/>
    <property type="match status" value="1"/>
</dbReference>
<feature type="compositionally biased region" description="Polar residues" evidence="1">
    <location>
        <begin position="51"/>
        <end position="82"/>
    </location>
</feature>
<feature type="region of interest" description="Disordered" evidence="1">
    <location>
        <begin position="41"/>
        <end position="82"/>
    </location>
</feature>
<organism evidence="3 4">
    <name type="scientific">Cercospora beticola</name>
    <name type="common">Sugarbeet leaf spot fungus</name>
    <dbReference type="NCBI Taxonomy" id="122368"/>
    <lineage>
        <taxon>Eukaryota</taxon>
        <taxon>Fungi</taxon>
        <taxon>Dikarya</taxon>
        <taxon>Ascomycota</taxon>
        <taxon>Pezizomycotina</taxon>
        <taxon>Dothideomycetes</taxon>
        <taxon>Dothideomycetidae</taxon>
        <taxon>Mycosphaerellales</taxon>
        <taxon>Mycosphaerellaceae</taxon>
        <taxon>Cercospora</taxon>
    </lineage>
</organism>
<proteinExistence type="predicted"/>
<gene>
    <name evidence="3" type="ORF">CB0940_07290</name>
</gene>
<evidence type="ECO:0000313" key="3">
    <source>
        <dbReference type="EMBL" id="PIA88429.1"/>
    </source>
</evidence>
<accession>A0A2G5H7B2</accession>
<dbReference type="OrthoDB" id="42525at2759"/>
<comment type="caution">
    <text evidence="3">The sequence shown here is derived from an EMBL/GenBank/DDBJ whole genome shotgun (WGS) entry which is preliminary data.</text>
</comment>
<dbReference type="Pfam" id="PF07081">
    <property type="entry name" value="DUF1349"/>
    <property type="match status" value="1"/>
</dbReference>